<evidence type="ECO:0000313" key="2">
    <source>
        <dbReference type="Proteomes" id="UP000622604"/>
    </source>
</evidence>
<protein>
    <submittedName>
        <fullName evidence="1">Uncharacterized protein</fullName>
    </submittedName>
</protein>
<dbReference type="AlphaFoldDB" id="A0A8H9IGX7"/>
<evidence type="ECO:0000313" key="1">
    <source>
        <dbReference type="EMBL" id="GGZ65660.1"/>
    </source>
</evidence>
<dbReference type="EMBL" id="BMZC01000006">
    <property type="protein sequence ID" value="GGZ65660.1"/>
    <property type="molecule type" value="Genomic_DNA"/>
</dbReference>
<reference evidence="1" key="1">
    <citation type="journal article" date="2014" name="Int. J. Syst. Evol. Microbiol.">
        <title>Complete genome sequence of Corynebacterium casei LMG S-19264T (=DSM 44701T), isolated from a smear-ripened cheese.</title>
        <authorList>
            <consortium name="US DOE Joint Genome Institute (JGI-PGF)"/>
            <person name="Walter F."/>
            <person name="Albersmeier A."/>
            <person name="Kalinowski J."/>
            <person name="Ruckert C."/>
        </authorList>
    </citation>
    <scope>NUCLEOTIDE SEQUENCE</scope>
    <source>
        <strain evidence="1">KCTC 32337</strain>
    </source>
</reference>
<name>A0A8H9IGX7_9ALTE</name>
<dbReference type="Proteomes" id="UP000622604">
    <property type="component" value="Unassembled WGS sequence"/>
</dbReference>
<comment type="caution">
    <text evidence="1">The sequence shown here is derived from an EMBL/GenBank/DDBJ whole genome shotgun (WGS) entry which is preliminary data.</text>
</comment>
<proteinExistence type="predicted"/>
<accession>A0A8H9IGX7</accession>
<organism evidence="1 2">
    <name type="scientific">Paraglaciecola chathamensis</name>
    <dbReference type="NCBI Taxonomy" id="368405"/>
    <lineage>
        <taxon>Bacteria</taxon>
        <taxon>Pseudomonadati</taxon>
        <taxon>Pseudomonadota</taxon>
        <taxon>Gammaproteobacteria</taxon>
        <taxon>Alteromonadales</taxon>
        <taxon>Alteromonadaceae</taxon>
        <taxon>Paraglaciecola</taxon>
    </lineage>
</organism>
<sequence>MDNTQNMMTDFNDSIAIGPLVGLPSSNWVGEDVANYLQQLSITIEKFNDFDVSINSKYIIVVKLMPTAEWLIEKVEAGIKVLYAPVDVFHSPYVYWQYKERLKLFSGFLVHNDRVGELLAKSAKAPQFSIEHYLKYQIERDASIPKEHALLWIGHLEYIPSLIYFLKKHHPSIRIRALTDLEKLHAYENYLEKSFHKIRIPYTVTNKTSDGAIICDVYVEQWSEQKQAELMKTCVAAFDTKIDSFAYSLKPPTKAQQFIYNKLPFACSESSYSFEHFKRLGLKVAKLTELDYLLSKQYRKKVEEFCDAESWRVDMTIVGASYISACQHAELPKKRSIPLFYLMNSLYFLAYISLRAVDKLITVFMSTIIKRVIS</sequence>
<dbReference type="RefSeq" id="WP_191866173.1">
    <property type="nucleotide sequence ID" value="NZ_BMZC01000006.1"/>
</dbReference>
<gene>
    <name evidence="1" type="ORF">GCM10011274_24950</name>
</gene>
<reference evidence="1" key="2">
    <citation type="submission" date="2020-09" db="EMBL/GenBank/DDBJ databases">
        <authorList>
            <person name="Sun Q."/>
            <person name="Kim S."/>
        </authorList>
    </citation>
    <scope>NUCLEOTIDE SEQUENCE</scope>
    <source>
        <strain evidence="1">KCTC 32337</strain>
    </source>
</reference>